<feature type="compositionally biased region" description="Basic and acidic residues" evidence="1">
    <location>
        <begin position="78"/>
        <end position="94"/>
    </location>
</feature>
<dbReference type="Proteomes" id="UP000186601">
    <property type="component" value="Unassembled WGS sequence"/>
</dbReference>
<dbReference type="AlphaFoldDB" id="A0A2R6NQU0"/>
<organism evidence="2 3">
    <name type="scientific">Hermanssonia centrifuga</name>
    <dbReference type="NCBI Taxonomy" id="98765"/>
    <lineage>
        <taxon>Eukaryota</taxon>
        <taxon>Fungi</taxon>
        <taxon>Dikarya</taxon>
        <taxon>Basidiomycota</taxon>
        <taxon>Agaricomycotina</taxon>
        <taxon>Agaricomycetes</taxon>
        <taxon>Polyporales</taxon>
        <taxon>Meruliaceae</taxon>
        <taxon>Hermanssonia</taxon>
    </lineage>
</organism>
<gene>
    <name evidence="2" type="ORF">PHLCEN_2v9463</name>
</gene>
<evidence type="ECO:0000256" key="1">
    <source>
        <dbReference type="SAM" id="MobiDB-lite"/>
    </source>
</evidence>
<accession>A0A2R6NQU0</accession>
<dbReference type="EMBL" id="MLYV02000944">
    <property type="protein sequence ID" value="PSR74929.1"/>
    <property type="molecule type" value="Genomic_DNA"/>
</dbReference>
<dbReference type="STRING" id="98765.A0A2R6NQU0"/>
<sequence>MNSSPSPSARSNSLDSDRCIHDGALHKSLTPHRKHHKLLKDGSEVWSEDVEKIFVQEFHLVAGGEELFQENGLLASPKTDDSPDTHDGLLKLDPNDISSSPSSSTAEFSVTDFAAQLSSNMPFPNTSPINAINPFEHPQSMYPSASSSSLAVALGSPPPSPPYNRIRAPIKLEPLHMGTGLFNLPSSPHSNFLSAADVSPTFQPVQIHNRVLSLSLWAEGMAVFTADVDRLTALMSGSQQSLHQPSVLLRMKMFISSIDDVHSSPNLHGFQGAISLAKRWTSEAKCITKLYCGQTCVDQEVAYLEETPPLYATNTPSQFVTAALPESRLSRCKWLDASK</sequence>
<keyword evidence="3" id="KW-1185">Reference proteome</keyword>
<comment type="caution">
    <text evidence="2">The sequence shown here is derived from an EMBL/GenBank/DDBJ whole genome shotgun (WGS) entry which is preliminary data.</text>
</comment>
<evidence type="ECO:0000313" key="3">
    <source>
        <dbReference type="Proteomes" id="UP000186601"/>
    </source>
</evidence>
<proteinExistence type="predicted"/>
<dbReference type="OrthoDB" id="10006572at2759"/>
<evidence type="ECO:0000313" key="2">
    <source>
        <dbReference type="EMBL" id="PSR74929.1"/>
    </source>
</evidence>
<reference evidence="2 3" key="1">
    <citation type="submission" date="2018-02" db="EMBL/GenBank/DDBJ databases">
        <title>Genome sequence of the basidiomycete white-rot fungus Phlebia centrifuga.</title>
        <authorList>
            <person name="Granchi Z."/>
            <person name="Peng M."/>
            <person name="de Vries R.P."/>
            <person name="Hilden K."/>
            <person name="Makela M.R."/>
            <person name="Grigoriev I."/>
            <person name="Riley R."/>
        </authorList>
    </citation>
    <scope>NUCLEOTIDE SEQUENCE [LARGE SCALE GENOMIC DNA]</scope>
    <source>
        <strain evidence="2 3">FBCC195</strain>
    </source>
</reference>
<protein>
    <submittedName>
        <fullName evidence="2">Uncharacterized protein</fullName>
    </submittedName>
</protein>
<feature type="region of interest" description="Disordered" evidence="1">
    <location>
        <begin position="74"/>
        <end position="105"/>
    </location>
</feature>
<name>A0A2R6NQU0_9APHY</name>